<dbReference type="PRINTS" id="PR00326">
    <property type="entry name" value="GTP1OBG"/>
</dbReference>
<dbReference type="InterPro" id="IPR012676">
    <property type="entry name" value="TGS-like"/>
</dbReference>
<dbReference type="AlphaFoldDB" id="A0A0M6W7B4"/>
<evidence type="ECO:0000256" key="4">
    <source>
        <dbReference type="ARBA" id="ARBA00022840"/>
    </source>
</evidence>
<dbReference type="Proteomes" id="UP000242301">
    <property type="component" value="Unassembled WGS sequence"/>
</dbReference>
<name>A0A0M6W7B4_9GAMM</name>
<evidence type="ECO:0000256" key="2">
    <source>
        <dbReference type="ARBA" id="ARBA00022723"/>
    </source>
</evidence>
<keyword evidence="3 6" id="KW-0547">Nucleotide-binding</keyword>
<evidence type="ECO:0000256" key="3">
    <source>
        <dbReference type="ARBA" id="ARBA00022741"/>
    </source>
</evidence>
<comment type="cofactor">
    <cofactor evidence="1">
        <name>Mg(2+)</name>
        <dbReference type="ChEBI" id="CHEBI:18420"/>
    </cofactor>
</comment>
<dbReference type="GO" id="GO:0005524">
    <property type="term" value="F:ATP binding"/>
    <property type="evidence" value="ECO:0007669"/>
    <property type="project" value="UniProtKB-UniRule"/>
</dbReference>
<evidence type="ECO:0000259" key="8">
    <source>
        <dbReference type="PROSITE" id="PS51880"/>
    </source>
</evidence>
<dbReference type="SUPFAM" id="SSF52540">
    <property type="entry name" value="P-loop containing nucleoside triphosphate hydrolases"/>
    <property type="match status" value="1"/>
</dbReference>
<dbReference type="GO" id="GO:0043023">
    <property type="term" value="F:ribosomal large subunit binding"/>
    <property type="evidence" value="ECO:0007669"/>
    <property type="project" value="UniProtKB-UniRule"/>
</dbReference>
<protein>
    <recommendedName>
        <fullName evidence="6">Ribosome-binding ATPase YchF</fullName>
    </recommendedName>
</protein>
<dbReference type="CDD" id="cd04867">
    <property type="entry name" value="TGS_YchF_OLA1"/>
    <property type="match status" value="1"/>
</dbReference>
<dbReference type="Pfam" id="PF06071">
    <property type="entry name" value="YchF-GTPase_C"/>
    <property type="match status" value="1"/>
</dbReference>
<feature type="domain" description="TGS" evidence="8">
    <location>
        <begin position="278"/>
        <end position="361"/>
    </location>
</feature>
<comment type="function">
    <text evidence="6">ATPase that binds to both the 70S ribosome and the 50S ribosomal subunit in a nucleotide-independent manner.</text>
</comment>
<dbReference type="Gene3D" id="3.40.50.300">
    <property type="entry name" value="P-loop containing nucleotide triphosphate hydrolases"/>
    <property type="match status" value="1"/>
</dbReference>
<dbReference type="PANTHER" id="PTHR23305:SF18">
    <property type="entry name" value="OBG-TYPE G DOMAIN-CONTAINING PROTEIN"/>
    <property type="match status" value="1"/>
</dbReference>
<dbReference type="InterPro" id="IPR006073">
    <property type="entry name" value="GTP-bd"/>
</dbReference>
<feature type="binding site" evidence="6">
    <location>
        <begin position="12"/>
        <end position="17"/>
    </location>
    <ligand>
        <name>ATP</name>
        <dbReference type="ChEBI" id="CHEBI:30616"/>
    </ligand>
</feature>
<keyword evidence="5" id="KW-0460">Magnesium</keyword>
<dbReference type="InterPro" id="IPR023192">
    <property type="entry name" value="TGS-like_dom_sf"/>
</dbReference>
<dbReference type="CDD" id="cd01900">
    <property type="entry name" value="YchF"/>
    <property type="match status" value="1"/>
</dbReference>
<dbReference type="InterPro" id="IPR013029">
    <property type="entry name" value="YchF_C"/>
</dbReference>
<dbReference type="GO" id="GO:0016887">
    <property type="term" value="F:ATP hydrolysis activity"/>
    <property type="evidence" value="ECO:0007669"/>
    <property type="project" value="UniProtKB-UniRule"/>
</dbReference>
<dbReference type="SUPFAM" id="SSF81271">
    <property type="entry name" value="TGS-like"/>
    <property type="match status" value="1"/>
</dbReference>
<dbReference type="PROSITE" id="PS51880">
    <property type="entry name" value="TGS"/>
    <property type="match status" value="1"/>
</dbReference>
<dbReference type="GO" id="GO:0005737">
    <property type="term" value="C:cytoplasm"/>
    <property type="evidence" value="ECO:0007669"/>
    <property type="project" value="TreeGrafter"/>
</dbReference>
<dbReference type="Gene3D" id="1.10.150.300">
    <property type="entry name" value="TGS-like domain"/>
    <property type="match status" value="1"/>
</dbReference>
<dbReference type="FunFam" id="3.10.20.30:FF:000001">
    <property type="entry name" value="Ribosome-binding ATPase YchF"/>
    <property type="match status" value="1"/>
</dbReference>
<dbReference type="STRING" id="1715285.SOFFGTOCOR_0225"/>
<evidence type="ECO:0000313" key="9">
    <source>
        <dbReference type="EMBL" id="CRK85660.1"/>
    </source>
</evidence>
<dbReference type="PIRSF" id="PIRSF006641">
    <property type="entry name" value="CHP00092"/>
    <property type="match status" value="1"/>
</dbReference>
<feature type="domain" description="OBG-type G" evidence="7">
    <location>
        <begin position="3"/>
        <end position="256"/>
    </location>
</feature>
<dbReference type="InterPro" id="IPR004396">
    <property type="entry name" value="ATPase_YchF/OLA1"/>
</dbReference>
<sequence>MMLKCGIIGLPNVGKSTLFNALTKLSVEAANFPFCTIEPNKGIVFVPDYRLFQLSKIVKPKRVLLATLEFIDVAGLVTGASKGAGLGNHFLSHIRSTNSIGHVVRCFKNDNIIHVNGVVDPVSDIEIINTELLLSDIEVCERAIHCIQKDIKLNNKKEGFLLFILNKCFSYLKQSILLRTIDLSAEEISVISYLNFLTLKPTIYIANVDEDGFDNNPYLDSVYKIAKSESSIVVPVCVSVERDLAFFDSKERTEFIFDLGIKKFGLNCVVKELFRLLNLQTYFTVGKNEIRAWKIPIGMNAIHAAGKIHSDFEKGFIRVQVIKFEDFIKYNGELLARENGKMRIEGKNYIIKDGDILNFLFNV</sequence>
<dbReference type="Pfam" id="PF01926">
    <property type="entry name" value="MMR_HSR1"/>
    <property type="match status" value="1"/>
</dbReference>
<dbReference type="FunFam" id="1.10.150.300:FF:000001">
    <property type="entry name" value="Ribosome-binding ATPase YchF"/>
    <property type="match status" value="1"/>
</dbReference>
<organism evidence="9 10">
    <name type="scientific">Candidatus Providencia siddallii</name>
    <dbReference type="NCBI Taxonomy" id="1715285"/>
    <lineage>
        <taxon>Bacteria</taxon>
        <taxon>Pseudomonadati</taxon>
        <taxon>Pseudomonadota</taxon>
        <taxon>Gammaproteobacteria</taxon>
        <taxon>Enterobacterales</taxon>
        <taxon>Morganellaceae</taxon>
        <taxon>Providencia</taxon>
    </lineage>
</organism>
<dbReference type="PANTHER" id="PTHR23305">
    <property type="entry name" value="OBG GTPASE FAMILY"/>
    <property type="match status" value="1"/>
</dbReference>
<keyword evidence="10" id="KW-1185">Reference proteome</keyword>
<proteinExistence type="inferred from homology"/>
<dbReference type="HAMAP" id="MF_00944">
    <property type="entry name" value="YchF_OLA1_ATPase"/>
    <property type="match status" value="1"/>
</dbReference>
<dbReference type="EMBL" id="CVRF01000002">
    <property type="protein sequence ID" value="CRK85660.1"/>
    <property type="molecule type" value="Genomic_DNA"/>
</dbReference>
<dbReference type="InterPro" id="IPR041706">
    <property type="entry name" value="YchF_N"/>
</dbReference>
<dbReference type="PROSITE" id="PS51710">
    <property type="entry name" value="G_OBG"/>
    <property type="match status" value="1"/>
</dbReference>
<accession>A0A0M6W7B4</accession>
<evidence type="ECO:0000313" key="10">
    <source>
        <dbReference type="Proteomes" id="UP000242301"/>
    </source>
</evidence>
<evidence type="ECO:0000256" key="6">
    <source>
        <dbReference type="HAMAP-Rule" id="MF_00944"/>
    </source>
</evidence>
<dbReference type="InterPro" id="IPR031167">
    <property type="entry name" value="G_OBG"/>
</dbReference>
<evidence type="ECO:0000259" key="7">
    <source>
        <dbReference type="PROSITE" id="PS51710"/>
    </source>
</evidence>
<dbReference type="NCBIfam" id="TIGR00092">
    <property type="entry name" value="redox-regulated ATPase YchF"/>
    <property type="match status" value="1"/>
</dbReference>
<gene>
    <name evidence="6 9" type="primary">ychF</name>
    <name evidence="9" type="ORF">SOFFGTOCOR_0225</name>
</gene>
<dbReference type="InterPro" id="IPR004095">
    <property type="entry name" value="TGS"/>
</dbReference>
<dbReference type="InterPro" id="IPR027417">
    <property type="entry name" value="P-loop_NTPase"/>
</dbReference>
<dbReference type="GO" id="GO:0005525">
    <property type="term" value="F:GTP binding"/>
    <property type="evidence" value="ECO:0007669"/>
    <property type="project" value="InterPro"/>
</dbReference>
<dbReference type="InterPro" id="IPR012675">
    <property type="entry name" value="Beta-grasp_dom_sf"/>
</dbReference>
<keyword evidence="2" id="KW-0479">Metal-binding</keyword>
<evidence type="ECO:0000256" key="1">
    <source>
        <dbReference type="ARBA" id="ARBA00001946"/>
    </source>
</evidence>
<keyword evidence="4 6" id="KW-0067">ATP-binding</keyword>
<dbReference type="GO" id="GO:0046872">
    <property type="term" value="F:metal ion binding"/>
    <property type="evidence" value="ECO:0007669"/>
    <property type="project" value="UniProtKB-KW"/>
</dbReference>
<dbReference type="Gene3D" id="3.10.20.30">
    <property type="match status" value="1"/>
</dbReference>
<evidence type="ECO:0000256" key="5">
    <source>
        <dbReference type="ARBA" id="ARBA00022842"/>
    </source>
</evidence>
<reference evidence="10" key="1">
    <citation type="submission" date="2015-05" db="EMBL/GenBank/DDBJ databases">
        <authorList>
            <person name="Manzano-Marin A."/>
        </authorList>
    </citation>
    <scope>NUCLEOTIDE SEQUENCE [LARGE SCALE GENOMIC DNA]</scope>
    <source>
        <strain evidence="10">officinalis</strain>
    </source>
</reference>
<comment type="similarity">
    <text evidence="6">Belongs to the TRAFAC class OBG-HflX-like GTPase superfamily. OBG GTPase family. YchF/OLA1 subfamily.</text>
</comment>